<dbReference type="RefSeq" id="WP_231122010.1">
    <property type="nucleotide sequence ID" value="NZ_RBWV01000016.1"/>
</dbReference>
<dbReference type="SUPFAM" id="SSF161098">
    <property type="entry name" value="MetI-like"/>
    <property type="match status" value="1"/>
</dbReference>
<keyword evidence="10" id="KW-1185">Reference proteome</keyword>
<keyword evidence="4 7" id="KW-0812">Transmembrane</keyword>
<dbReference type="Pfam" id="PF00528">
    <property type="entry name" value="BPD_transp_1"/>
    <property type="match status" value="1"/>
</dbReference>
<dbReference type="InterPro" id="IPR035906">
    <property type="entry name" value="MetI-like_sf"/>
</dbReference>
<evidence type="ECO:0000313" key="10">
    <source>
        <dbReference type="Proteomes" id="UP000281955"/>
    </source>
</evidence>
<dbReference type="PANTHER" id="PTHR43744:SF12">
    <property type="entry name" value="ABC TRANSPORTER PERMEASE PROTEIN MG189-RELATED"/>
    <property type="match status" value="1"/>
</dbReference>
<dbReference type="PANTHER" id="PTHR43744">
    <property type="entry name" value="ABC TRANSPORTER PERMEASE PROTEIN MG189-RELATED-RELATED"/>
    <property type="match status" value="1"/>
</dbReference>
<keyword evidence="3" id="KW-1003">Cell membrane</keyword>
<feature type="transmembrane region" description="Helical" evidence="7">
    <location>
        <begin position="256"/>
        <end position="274"/>
    </location>
</feature>
<comment type="subcellular location">
    <subcellularLocation>
        <location evidence="1 7">Cell membrane</location>
        <topology evidence="1 7">Multi-pass membrane protein</topology>
    </subcellularLocation>
</comment>
<evidence type="ECO:0000313" key="9">
    <source>
        <dbReference type="EMBL" id="RKS68484.1"/>
    </source>
</evidence>
<dbReference type="AlphaFoldDB" id="A0A420XK19"/>
<dbReference type="GO" id="GO:0005886">
    <property type="term" value="C:plasma membrane"/>
    <property type="evidence" value="ECO:0007669"/>
    <property type="project" value="UniProtKB-SubCell"/>
</dbReference>
<dbReference type="PROSITE" id="PS50928">
    <property type="entry name" value="ABC_TM1"/>
    <property type="match status" value="1"/>
</dbReference>
<evidence type="ECO:0000256" key="6">
    <source>
        <dbReference type="ARBA" id="ARBA00023136"/>
    </source>
</evidence>
<reference evidence="9 10" key="1">
    <citation type="submission" date="2018-10" db="EMBL/GenBank/DDBJ databases">
        <title>Genomic Encyclopedia of Archaeal and Bacterial Type Strains, Phase II (KMG-II): from individual species to whole genera.</title>
        <authorList>
            <person name="Goeker M."/>
        </authorList>
    </citation>
    <scope>NUCLEOTIDE SEQUENCE [LARGE SCALE GENOMIC DNA]</scope>
    <source>
        <strain evidence="9 10">RP-AC37</strain>
    </source>
</reference>
<dbReference type="Gene3D" id="1.10.3720.10">
    <property type="entry name" value="MetI-like"/>
    <property type="match status" value="1"/>
</dbReference>
<protein>
    <submittedName>
        <fullName evidence="9">Multiple sugar transport system permease protein</fullName>
    </submittedName>
</protein>
<evidence type="ECO:0000256" key="7">
    <source>
        <dbReference type="RuleBase" id="RU363032"/>
    </source>
</evidence>
<sequence>MSATVASRRRRRRTPLERVSAALRLAILLLASVLFLVPFYLVVRNGLASEADITSPDWTLFPRTLHFSNVRDLFDDPAVDMARSMLNSLVVAVLQTLGTLLVCSLAGYGLARIPYRYASAVFWLILISIMVPASVTFVPTFVLVSSLGWVSTLRGLIVPVLFSGLVAFLFRQWFLAFPRELEEAARIDGLGYMGSYWRIVVPNSRGFFAAVGTITFIGAWNSFLWPLVIAQDSSSWTVQIALSTFLTAQTVNLHELFMAAAVAIVPLLVVFAVLQRFIIQGVETTGTD</sequence>
<evidence type="ECO:0000259" key="8">
    <source>
        <dbReference type="PROSITE" id="PS50928"/>
    </source>
</evidence>
<feature type="transmembrane region" description="Helical" evidence="7">
    <location>
        <begin position="156"/>
        <end position="177"/>
    </location>
</feature>
<evidence type="ECO:0000256" key="3">
    <source>
        <dbReference type="ARBA" id="ARBA00022475"/>
    </source>
</evidence>
<feature type="transmembrane region" description="Helical" evidence="7">
    <location>
        <begin position="120"/>
        <end position="144"/>
    </location>
</feature>
<evidence type="ECO:0000256" key="1">
    <source>
        <dbReference type="ARBA" id="ARBA00004651"/>
    </source>
</evidence>
<evidence type="ECO:0000256" key="2">
    <source>
        <dbReference type="ARBA" id="ARBA00022448"/>
    </source>
</evidence>
<feature type="transmembrane region" description="Helical" evidence="7">
    <location>
        <begin position="21"/>
        <end position="43"/>
    </location>
</feature>
<keyword evidence="2 7" id="KW-0813">Transport</keyword>
<dbReference type="EMBL" id="RBWV01000016">
    <property type="protein sequence ID" value="RKS68484.1"/>
    <property type="molecule type" value="Genomic_DNA"/>
</dbReference>
<feature type="transmembrane region" description="Helical" evidence="7">
    <location>
        <begin position="207"/>
        <end position="228"/>
    </location>
</feature>
<feature type="domain" description="ABC transmembrane type-1" evidence="8">
    <location>
        <begin position="85"/>
        <end position="275"/>
    </location>
</feature>
<name>A0A420XK19_9ACTN</name>
<comment type="caution">
    <text evidence="9">The sequence shown here is derived from an EMBL/GenBank/DDBJ whole genome shotgun (WGS) entry which is preliminary data.</text>
</comment>
<organism evidence="9 10">
    <name type="scientific">Motilibacter peucedani</name>
    <dbReference type="NCBI Taxonomy" id="598650"/>
    <lineage>
        <taxon>Bacteria</taxon>
        <taxon>Bacillati</taxon>
        <taxon>Actinomycetota</taxon>
        <taxon>Actinomycetes</taxon>
        <taxon>Motilibacterales</taxon>
        <taxon>Motilibacteraceae</taxon>
        <taxon>Motilibacter</taxon>
    </lineage>
</organism>
<dbReference type="Proteomes" id="UP000281955">
    <property type="component" value="Unassembled WGS sequence"/>
</dbReference>
<evidence type="ECO:0000256" key="4">
    <source>
        <dbReference type="ARBA" id="ARBA00022692"/>
    </source>
</evidence>
<proteinExistence type="inferred from homology"/>
<dbReference type="CDD" id="cd06261">
    <property type="entry name" value="TM_PBP2"/>
    <property type="match status" value="1"/>
</dbReference>
<dbReference type="GO" id="GO:0055085">
    <property type="term" value="P:transmembrane transport"/>
    <property type="evidence" value="ECO:0007669"/>
    <property type="project" value="InterPro"/>
</dbReference>
<keyword evidence="5 7" id="KW-1133">Transmembrane helix</keyword>
<feature type="transmembrane region" description="Helical" evidence="7">
    <location>
        <begin position="89"/>
        <end position="108"/>
    </location>
</feature>
<comment type="similarity">
    <text evidence="7">Belongs to the binding-protein-dependent transport system permease family.</text>
</comment>
<keyword evidence="6 7" id="KW-0472">Membrane</keyword>
<keyword evidence="9" id="KW-0762">Sugar transport</keyword>
<gene>
    <name evidence="9" type="ORF">CLV35_3611</name>
</gene>
<evidence type="ECO:0000256" key="5">
    <source>
        <dbReference type="ARBA" id="ARBA00022989"/>
    </source>
</evidence>
<dbReference type="InParanoid" id="A0A420XK19"/>
<accession>A0A420XK19</accession>
<dbReference type="InterPro" id="IPR000515">
    <property type="entry name" value="MetI-like"/>
</dbReference>